<evidence type="ECO:0000313" key="7">
    <source>
        <dbReference type="EMBL" id="KAK2146857.1"/>
    </source>
</evidence>
<evidence type="ECO:0000313" key="8">
    <source>
        <dbReference type="Proteomes" id="UP001208570"/>
    </source>
</evidence>
<accession>A0AAD9MV20</accession>
<gene>
    <name evidence="7" type="ORF">LSH36_581g00001</name>
</gene>
<feature type="transmembrane region" description="Helical" evidence="5">
    <location>
        <begin position="220"/>
        <end position="246"/>
    </location>
</feature>
<dbReference type="FunFam" id="2.70.170.10:FF:000053">
    <property type="entry name" value="Predicted protein"/>
    <property type="match status" value="1"/>
</dbReference>
<dbReference type="InterPro" id="IPR038050">
    <property type="entry name" value="Neuro_actylchol_rec"/>
</dbReference>
<dbReference type="Proteomes" id="UP001208570">
    <property type="component" value="Unassembled WGS sequence"/>
</dbReference>
<name>A0AAD9MV20_9ANNE</name>
<dbReference type="SUPFAM" id="SSF90112">
    <property type="entry name" value="Neurotransmitter-gated ion-channel transmembrane pore"/>
    <property type="match status" value="1"/>
</dbReference>
<evidence type="ECO:0000256" key="5">
    <source>
        <dbReference type="SAM" id="Phobius"/>
    </source>
</evidence>
<keyword evidence="2 5" id="KW-0812">Transmembrane</keyword>
<dbReference type="SUPFAM" id="SSF63712">
    <property type="entry name" value="Nicotinic receptor ligand binding domain-like"/>
    <property type="match status" value="1"/>
</dbReference>
<keyword evidence="3 5" id="KW-1133">Transmembrane helix</keyword>
<dbReference type="GO" id="GO:0004888">
    <property type="term" value="F:transmembrane signaling receptor activity"/>
    <property type="evidence" value="ECO:0007669"/>
    <property type="project" value="InterPro"/>
</dbReference>
<feature type="transmembrane region" description="Helical" evidence="5">
    <location>
        <begin position="325"/>
        <end position="343"/>
    </location>
</feature>
<dbReference type="InterPro" id="IPR006201">
    <property type="entry name" value="Neur_channel"/>
</dbReference>
<protein>
    <recommendedName>
        <fullName evidence="6">Neurotransmitter-gated ion-channel ligand-binding domain-containing protein</fullName>
    </recommendedName>
</protein>
<dbReference type="EMBL" id="JAODUP010000581">
    <property type="protein sequence ID" value="KAK2146857.1"/>
    <property type="molecule type" value="Genomic_DNA"/>
</dbReference>
<keyword evidence="8" id="KW-1185">Reference proteome</keyword>
<dbReference type="Gene3D" id="1.20.58.390">
    <property type="entry name" value="Neurotransmitter-gated ion-channel transmembrane domain"/>
    <property type="match status" value="1"/>
</dbReference>
<keyword evidence="4 5" id="KW-0472">Membrane</keyword>
<evidence type="ECO:0000256" key="1">
    <source>
        <dbReference type="ARBA" id="ARBA00004141"/>
    </source>
</evidence>
<evidence type="ECO:0000259" key="6">
    <source>
        <dbReference type="Pfam" id="PF02931"/>
    </source>
</evidence>
<dbReference type="Gene3D" id="2.70.170.10">
    <property type="entry name" value="Neurotransmitter-gated ion-channel ligand-binding domain"/>
    <property type="match status" value="1"/>
</dbReference>
<evidence type="ECO:0000256" key="2">
    <source>
        <dbReference type="ARBA" id="ARBA00022692"/>
    </source>
</evidence>
<reference evidence="7" key="1">
    <citation type="journal article" date="2023" name="Mol. Biol. Evol.">
        <title>Third-Generation Sequencing Reveals the Adaptive Role of the Epigenome in Three Deep-Sea Polychaetes.</title>
        <authorList>
            <person name="Perez M."/>
            <person name="Aroh O."/>
            <person name="Sun Y."/>
            <person name="Lan Y."/>
            <person name="Juniper S.K."/>
            <person name="Young C.R."/>
            <person name="Angers B."/>
            <person name="Qian P.Y."/>
        </authorList>
    </citation>
    <scope>NUCLEOTIDE SEQUENCE</scope>
    <source>
        <strain evidence="7">P08H-3</strain>
    </source>
</reference>
<proteinExistence type="predicted"/>
<evidence type="ECO:0000256" key="3">
    <source>
        <dbReference type="ARBA" id="ARBA00022989"/>
    </source>
</evidence>
<sequence>METVSVNWQDNKKIGLQTLPRIAYCAAAFRQKDVYVRVVFIKIGEINTIQETFFADTFVQARWRESKLDGDGEQGEERDLPEWEKYWNPHLYVDNCLGEPKESVWYQVHYDGSGLAYVVQKRRIKATFFEKMELNSYPFDTQDLSLCVTTHRGEDEIEIVSDPSELSTVNTQSFVSEQEWTLHKYISSWVKMTTDVYRSTKNKHPAVYISCKASRRFNFFVWNIILIMIFIGILIFTTFAVSIALVQNRLQLSFILLLSNITFKFNISQTLPKVSYLTLLDKYVIVQIAMMCLVCLWHTTVFLVYDNHSQNLAVGCDRVGFGVLLGLYVLFQFTFFLNAVYLIKKKGKLIQNRDKGEKDMWSKIHRKESGIRQTTPVTMTASTIIDASNTSM</sequence>
<feature type="transmembrane region" description="Helical" evidence="5">
    <location>
        <begin position="283"/>
        <end position="305"/>
    </location>
</feature>
<dbReference type="GO" id="GO:0016020">
    <property type="term" value="C:membrane"/>
    <property type="evidence" value="ECO:0007669"/>
    <property type="project" value="UniProtKB-SubCell"/>
</dbReference>
<dbReference type="InterPro" id="IPR006202">
    <property type="entry name" value="Neur_chan_lig-bd"/>
</dbReference>
<dbReference type="AlphaFoldDB" id="A0AAD9MV20"/>
<organism evidence="7 8">
    <name type="scientific">Paralvinella palmiformis</name>
    <dbReference type="NCBI Taxonomy" id="53620"/>
    <lineage>
        <taxon>Eukaryota</taxon>
        <taxon>Metazoa</taxon>
        <taxon>Spiralia</taxon>
        <taxon>Lophotrochozoa</taxon>
        <taxon>Annelida</taxon>
        <taxon>Polychaeta</taxon>
        <taxon>Sedentaria</taxon>
        <taxon>Canalipalpata</taxon>
        <taxon>Terebellida</taxon>
        <taxon>Terebelliformia</taxon>
        <taxon>Alvinellidae</taxon>
        <taxon>Paralvinella</taxon>
    </lineage>
</organism>
<feature type="domain" description="Neurotransmitter-gated ion-channel ligand-binding" evidence="6">
    <location>
        <begin position="33"/>
        <end position="216"/>
    </location>
</feature>
<dbReference type="InterPro" id="IPR036719">
    <property type="entry name" value="Neuro-gated_channel_TM_sf"/>
</dbReference>
<comment type="caution">
    <text evidence="7">The sequence shown here is derived from an EMBL/GenBank/DDBJ whole genome shotgun (WGS) entry which is preliminary data.</text>
</comment>
<dbReference type="Pfam" id="PF02931">
    <property type="entry name" value="Neur_chan_LBD"/>
    <property type="match status" value="1"/>
</dbReference>
<evidence type="ECO:0000256" key="4">
    <source>
        <dbReference type="ARBA" id="ARBA00023136"/>
    </source>
</evidence>
<comment type="subcellular location">
    <subcellularLocation>
        <location evidence="1">Membrane</location>
        <topology evidence="1">Multi-pass membrane protein</topology>
    </subcellularLocation>
</comment>
<dbReference type="GO" id="GO:0005230">
    <property type="term" value="F:extracellular ligand-gated monoatomic ion channel activity"/>
    <property type="evidence" value="ECO:0007669"/>
    <property type="project" value="InterPro"/>
</dbReference>
<dbReference type="InterPro" id="IPR036734">
    <property type="entry name" value="Neur_chan_lig-bd_sf"/>
</dbReference>
<dbReference type="PANTHER" id="PTHR18945">
    <property type="entry name" value="NEUROTRANSMITTER GATED ION CHANNEL"/>
    <property type="match status" value="1"/>
</dbReference>